<feature type="region of interest" description="Disordered" evidence="1">
    <location>
        <begin position="1"/>
        <end position="24"/>
    </location>
</feature>
<feature type="compositionally biased region" description="Basic and acidic residues" evidence="1">
    <location>
        <begin position="12"/>
        <end position="24"/>
    </location>
</feature>
<sequence>MTNHMDSNEGPSTKDTRPMDPCKEHTDMATSLLQASAHRQYAEDILNCEMTRRADKKLIQKYQMDVTDLNGLMEQLKGELASFYLCPNPDCYGYNNIPDFNTLVDGVIP</sequence>
<evidence type="ECO:0000313" key="3">
    <source>
        <dbReference type="Proteomes" id="UP000887116"/>
    </source>
</evidence>
<evidence type="ECO:0000256" key="1">
    <source>
        <dbReference type="SAM" id="MobiDB-lite"/>
    </source>
</evidence>
<evidence type="ECO:0000313" key="2">
    <source>
        <dbReference type="EMBL" id="GFR29038.1"/>
    </source>
</evidence>
<dbReference type="EMBL" id="BMAO01039118">
    <property type="protein sequence ID" value="GFR29038.1"/>
    <property type="molecule type" value="Genomic_DNA"/>
</dbReference>
<feature type="compositionally biased region" description="Polar residues" evidence="1">
    <location>
        <begin position="1"/>
        <end position="11"/>
    </location>
</feature>
<proteinExistence type="predicted"/>
<dbReference type="AlphaFoldDB" id="A0A8X6HSE2"/>
<reference evidence="2" key="1">
    <citation type="submission" date="2020-07" db="EMBL/GenBank/DDBJ databases">
        <title>Multicomponent nature underlies the extraordinary mechanical properties of spider dragline silk.</title>
        <authorList>
            <person name="Kono N."/>
            <person name="Nakamura H."/>
            <person name="Mori M."/>
            <person name="Yoshida Y."/>
            <person name="Ohtoshi R."/>
            <person name="Malay A.D."/>
            <person name="Moran D.A.P."/>
            <person name="Tomita M."/>
            <person name="Numata K."/>
            <person name="Arakawa K."/>
        </authorList>
    </citation>
    <scope>NUCLEOTIDE SEQUENCE</scope>
</reference>
<gene>
    <name evidence="2" type="ORF">TNCT_678941</name>
</gene>
<comment type="caution">
    <text evidence="2">The sequence shown here is derived from an EMBL/GenBank/DDBJ whole genome shotgun (WGS) entry which is preliminary data.</text>
</comment>
<accession>A0A8X6HSE2</accession>
<name>A0A8X6HSE2_TRICU</name>
<protein>
    <submittedName>
        <fullName evidence="2">Uncharacterized protein</fullName>
    </submittedName>
</protein>
<dbReference type="Proteomes" id="UP000887116">
    <property type="component" value="Unassembled WGS sequence"/>
</dbReference>
<organism evidence="2 3">
    <name type="scientific">Trichonephila clavata</name>
    <name type="common">Joro spider</name>
    <name type="synonym">Nephila clavata</name>
    <dbReference type="NCBI Taxonomy" id="2740835"/>
    <lineage>
        <taxon>Eukaryota</taxon>
        <taxon>Metazoa</taxon>
        <taxon>Ecdysozoa</taxon>
        <taxon>Arthropoda</taxon>
        <taxon>Chelicerata</taxon>
        <taxon>Arachnida</taxon>
        <taxon>Araneae</taxon>
        <taxon>Araneomorphae</taxon>
        <taxon>Entelegynae</taxon>
        <taxon>Araneoidea</taxon>
        <taxon>Nephilidae</taxon>
        <taxon>Trichonephila</taxon>
    </lineage>
</organism>
<keyword evidence="3" id="KW-1185">Reference proteome</keyword>